<dbReference type="Gene3D" id="3.30.9.30">
    <property type="match status" value="1"/>
</dbReference>
<dbReference type="RefSeq" id="WP_027271084.1">
    <property type="nucleotide sequence ID" value="NZ_CAAAJE010000012.1"/>
</dbReference>
<name>A0A0W0YGD6_9GAMM</name>
<dbReference type="GO" id="GO:0071949">
    <property type="term" value="F:FAD binding"/>
    <property type="evidence" value="ECO:0007669"/>
    <property type="project" value="InterPro"/>
</dbReference>
<comment type="caution">
    <text evidence="2">The sequence shown here is derived from an EMBL/GenBank/DDBJ whole genome shotgun (WGS) entry which is preliminary data.</text>
</comment>
<dbReference type="PRINTS" id="PR00420">
    <property type="entry name" value="RNGMNOXGNASE"/>
</dbReference>
<proteinExistence type="predicted"/>
<evidence type="ECO:0000313" key="3">
    <source>
        <dbReference type="Proteomes" id="UP000054621"/>
    </source>
</evidence>
<dbReference type="eggNOG" id="COG0654">
    <property type="taxonomic scope" value="Bacteria"/>
</dbReference>
<dbReference type="SUPFAM" id="SSF54373">
    <property type="entry name" value="FAD-linked reductases, C-terminal domain"/>
    <property type="match status" value="1"/>
</dbReference>
<reference evidence="2 3" key="1">
    <citation type="submission" date="2015-11" db="EMBL/GenBank/DDBJ databases">
        <title>Genomic analysis of 38 Legionella species identifies large and diverse effector repertoires.</title>
        <authorList>
            <person name="Burstein D."/>
            <person name="Amaro F."/>
            <person name="Zusman T."/>
            <person name="Lifshitz Z."/>
            <person name="Cohen O."/>
            <person name="Gilbert J.A."/>
            <person name="Pupko T."/>
            <person name="Shuman H.A."/>
            <person name="Segal G."/>
        </authorList>
    </citation>
    <scope>NUCLEOTIDE SEQUENCE [LARGE SCALE GENOMIC DNA]</scope>
    <source>
        <strain evidence="2 3">Mt.St.Helens-4</strain>
    </source>
</reference>
<organism evidence="2 3">
    <name type="scientific">Legionella sainthelensi</name>
    <dbReference type="NCBI Taxonomy" id="28087"/>
    <lineage>
        <taxon>Bacteria</taxon>
        <taxon>Pseudomonadati</taxon>
        <taxon>Pseudomonadota</taxon>
        <taxon>Gammaproteobacteria</taxon>
        <taxon>Legionellales</taxon>
        <taxon>Legionellaceae</taxon>
        <taxon>Legionella</taxon>
    </lineage>
</organism>
<dbReference type="Gene3D" id="3.50.50.60">
    <property type="entry name" value="FAD/NAD(P)-binding domain"/>
    <property type="match status" value="1"/>
</dbReference>
<dbReference type="AlphaFoldDB" id="A0A0W0YGD6"/>
<dbReference type="InterPro" id="IPR053212">
    <property type="entry name" value="DHP_3-monooxygenase"/>
</dbReference>
<dbReference type="PANTHER" id="PTHR47469">
    <property type="entry name" value="MONOOXYGENASE-LIKE"/>
    <property type="match status" value="1"/>
</dbReference>
<dbReference type="OrthoDB" id="9782160at2"/>
<protein>
    <recommendedName>
        <fullName evidence="1">FAD-binding domain-containing protein</fullName>
    </recommendedName>
</protein>
<feature type="domain" description="FAD-binding" evidence="1">
    <location>
        <begin position="2"/>
        <end position="316"/>
    </location>
</feature>
<accession>A0A0W0YGD6</accession>
<dbReference type="Proteomes" id="UP000054621">
    <property type="component" value="Unassembled WGS sequence"/>
</dbReference>
<evidence type="ECO:0000259" key="1">
    <source>
        <dbReference type="Pfam" id="PF01494"/>
    </source>
</evidence>
<dbReference type="SUPFAM" id="SSF51905">
    <property type="entry name" value="FAD/NAD(P)-binding domain"/>
    <property type="match status" value="1"/>
</dbReference>
<dbReference type="PANTHER" id="PTHR47469:SF2">
    <property type="entry name" value="OS06G0597600 PROTEIN"/>
    <property type="match status" value="1"/>
</dbReference>
<evidence type="ECO:0000313" key="2">
    <source>
        <dbReference type="EMBL" id="KTD56013.1"/>
    </source>
</evidence>
<dbReference type="InterPro" id="IPR002938">
    <property type="entry name" value="FAD-bd"/>
</dbReference>
<gene>
    <name evidence="2" type="ORF">Lsai_2143</name>
</gene>
<dbReference type="EMBL" id="LNYV01000034">
    <property type="protein sequence ID" value="KTD56013.1"/>
    <property type="molecule type" value="Genomic_DNA"/>
</dbReference>
<dbReference type="STRING" id="28087.Lsai_2143"/>
<sequence>MKIAIIGGSIAGCALALLLKDKSQVTVFERGHDLQSRGAGITLSVELLQSLINKNLIDRDTPSHSFNTRSFYCQSNEDPVFGKFLWQQNLSMASLHWDTLFTNLRKRIPNQIYHPDCKVVEVQLQEATKIVVLESGEKCLFDFIVFADGAQSMGRELISPQSRLEYSGYVAWRGTLDFNVISNKSLFNTQGLYYCFNKGHLLTYPIYHHQINKLNWVFYEKLTLEELEALGSTSLVNFSTKAKQHLHQLAHNNLPQIAAQIILDTSSPFMQKIVDVCADQFTYQGALLLGDASTVLRPHVGNGSSLAIQDALNLNECFIQTNDFQQAIVAWEKESLPKRLAMYDLSKRMAEALVLKPVVWQEMDESKMSSWWEQIILGEQWYTTIDQKK</sequence>
<dbReference type="InterPro" id="IPR036188">
    <property type="entry name" value="FAD/NAD-bd_sf"/>
</dbReference>
<dbReference type="PATRIC" id="fig|28087.4.peg.2311"/>
<dbReference type="Pfam" id="PF01494">
    <property type="entry name" value="FAD_binding_3"/>
    <property type="match status" value="1"/>
</dbReference>